<evidence type="ECO:0000313" key="2">
    <source>
        <dbReference type="Proteomes" id="UP000186705"/>
    </source>
</evidence>
<sequence>MEIKLTSDMFEQGKLDPYASVGSDYAACKDSSTHSLHEKRVRSKDLIPCGSDRKITFSGDNSHLMIWILEFDKDKKYLGIGKGWNYFTTYTLKFETAYVAFMIARNPNSAYLDVSLLDTLSLIPYHDDWMSIKVDRYRGQCSTWATKPYSDWGIKAGDVVTFQIRIKSTSGKKLHARIEWFNSDNDRISIYPETVQVIENSEGVSTITLTVPSDYSQMGLWLDANLTTQTHTEITTELVKADIFVIGSSIPSNLDRGGYFR</sequence>
<proteinExistence type="predicted"/>
<evidence type="ECO:0000313" key="1">
    <source>
        <dbReference type="EMBL" id="OLU45239.1"/>
    </source>
</evidence>
<comment type="caution">
    <text evidence="1">The sequence shown here is derived from an EMBL/GenBank/DDBJ whole genome shotgun (WGS) entry which is preliminary data.</text>
</comment>
<organism evidence="1 2">
    <name type="scientific">Dubosiella newyorkensis</name>
    <dbReference type="NCBI Taxonomy" id="1862672"/>
    <lineage>
        <taxon>Bacteria</taxon>
        <taxon>Bacillati</taxon>
        <taxon>Bacillota</taxon>
        <taxon>Erysipelotrichia</taxon>
        <taxon>Erysipelotrichales</taxon>
        <taxon>Erysipelotrichaceae</taxon>
        <taxon>Dubosiella</taxon>
    </lineage>
</organism>
<dbReference type="RefSeq" id="WP_076341895.1">
    <property type="nucleotide sequence ID" value="NZ_JBGNFS010000001.1"/>
</dbReference>
<dbReference type="AlphaFoldDB" id="A0A1U7NKW7"/>
<dbReference type="STRING" id="1862672.BO225_08830"/>
<keyword evidence="2" id="KW-1185">Reference proteome</keyword>
<reference evidence="1 2" key="1">
    <citation type="submission" date="2016-11" db="EMBL/GenBank/DDBJ databases">
        <title>Description of two novel members of the family Erysipelotrichaceae: Ileibacterium lipovorans gen. nov., sp. nov. and Dubosiella newyorkensis, gen. nov., sp. nov.</title>
        <authorList>
            <person name="Cox L.M."/>
            <person name="Sohn J."/>
            <person name="Tyrrell K.L."/>
            <person name="Citron D.M."/>
            <person name="Lawson P.A."/>
            <person name="Patel N.B."/>
            <person name="Iizumi T."/>
            <person name="Perez-Perez G.I."/>
            <person name="Goldstein E.J."/>
            <person name="Blaser M.J."/>
        </authorList>
    </citation>
    <scope>NUCLEOTIDE SEQUENCE [LARGE SCALE GENOMIC DNA]</scope>
    <source>
        <strain evidence="1 2">NYU-BL-A4</strain>
    </source>
</reference>
<name>A0A1U7NKW7_9FIRM</name>
<gene>
    <name evidence="1" type="ORF">BO225_08830</name>
</gene>
<dbReference type="Proteomes" id="UP000186705">
    <property type="component" value="Unassembled WGS sequence"/>
</dbReference>
<accession>A0A1U7NKW7</accession>
<dbReference type="GeneID" id="78276042"/>
<protein>
    <submittedName>
        <fullName evidence="1">Uncharacterized protein</fullName>
    </submittedName>
</protein>
<dbReference type="EMBL" id="MPKA01000087">
    <property type="protein sequence ID" value="OLU45239.1"/>
    <property type="molecule type" value="Genomic_DNA"/>
</dbReference>